<evidence type="ECO:0000256" key="9">
    <source>
        <dbReference type="PIRNR" id="PIRNR000159"/>
    </source>
</evidence>
<dbReference type="SUPFAM" id="SSF52922">
    <property type="entry name" value="TK C-terminal domain-like"/>
    <property type="match status" value="1"/>
</dbReference>
<dbReference type="SUPFAM" id="SSF53323">
    <property type="entry name" value="Pyruvate-ferredoxin oxidoreductase, PFOR, domain III"/>
    <property type="match status" value="1"/>
</dbReference>
<feature type="binding site" evidence="10">
    <location>
        <begin position="973"/>
        <end position="976"/>
    </location>
    <ligand>
        <name>thiamine diphosphate</name>
        <dbReference type="ChEBI" id="CHEBI:58937"/>
    </ligand>
</feature>
<feature type="binding site" evidence="12">
    <location>
        <position position="752"/>
    </location>
    <ligand>
        <name>[4Fe-4S] cluster</name>
        <dbReference type="ChEBI" id="CHEBI:49883"/>
        <label>2</label>
    </ligand>
</feature>
<feature type="domain" description="4Fe-4S ferredoxin-type" evidence="13">
    <location>
        <begin position="737"/>
        <end position="766"/>
    </location>
</feature>
<feature type="domain" description="4Fe-4S ferredoxin-type" evidence="13">
    <location>
        <begin position="683"/>
        <end position="712"/>
    </location>
</feature>
<dbReference type="InterPro" id="IPR017896">
    <property type="entry name" value="4Fe4S_Fe-S-bd"/>
</dbReference>
<evidence type="ECO:0000259" key="13">
    <source>
        <dbReference type="PROSITE" id="PS51379"/>
    </source>
</evidence>
<feature type="binding site" evidence="12">
    <location>
        <position position="756"/>
    </location>
    <ligand>
        <name>[4Fe-4S] cluster</name>
        <dbReference type="ChEBI" id="CHEBI:49883"/>
        <label>1</label>
    </ligand>
</feature>
<dbReference type="FunFam" id="3.40.50.920:FF:000007">
    <property type="entry name" value="Pyruvate:ferredoxin (Flavodoxin) oxidoreductase"/>
    <property type="match status" value="1"/>
</dbReference>
<evidence type="ECO:0000256" key="8">
    <source>
        <dbReference type="ARBA" id="ARBA00023014"/>
    </source>
</evidence>
<dbReference type="InterPro" id="IPR009014">
    <property type="entry name" value="Transketo_C/PFOR_II"/>
</dbReference>
<feature type="binding site" evidence="12">
    <location>
        <position position="695"/>
    </location>
    <ligand>
        <name>[4Fe-4S] cluster</name>
        <dbReference type="ChEBI" id="CHEBI:49883"/>
        <label>1</label>
    </ligand>
</feature>
<dbReference type="SUPFAM" id="SSF54862">
    <property type="entry name" value="4Fe-4S ferredoxins"/>
    <property type="match status" value="1"/>
</dbReference>
<dbReference type="InterPro" id="IPR033412">
    <property type="entry name" value="PFOR_II"/>
</dbReference>
<comment type="catalytic activity">
    <reaction evidence="9">
        <text>oxidized [flavodoxin] + pyruvate + CoA + 2 H(+) = reduced [flavodoxin] + acetyl-CoA + CO2</text>
        <dbReference type="Rhea" id="RHEA:44140"/>
        <dbReference type="Rhea" id="RHEA-COMP:10622"/>
        <dbReference type="Rhea" id="RHEA-COMP:10623"/>
        <dbReference type="ChEBI" id="CHEBI:15361"/>
        <dbReference type="ChEBI" id="CHEBI:15378"/>
        <dbReference type="ChEBI" id="CHEBI:16526"/>
        <dbReference type="ChEBI" id="CHEBI:57287"/>
        <dbReference type="ChEBI" id="CHEBI:57288"/>
        <dbReference type="ChEBI" id="CHEBI:57618"/>
        <dbReference type="ChEBI" id="CHEBI:58210"/>
    </reaction>
</comment>
<evidence type="ECO:0000313" key="14">
    <source>
        <dbReference type="EMBL" id="PSU90861.1"/>
    </source>
</evidence>
<feature type="binding site" evidence="10">
    <location>
        <position position="825"/>
    </location>
    <ligand>
        <name>thiamine diphosphate</name>
        <dbReference type="ChEBI" id="CHEBI:58937"/>
    </ligand>
</feature>
<evidence type="ECO:0000256" key="1">
    <source>
        <dbReference type="ARBA" id="ARBA00009032"/>
    </source>
</evidence>
<dbReference type="InterPro" id="IPR002869">
    <property type="entry name" value="Pyrv_flavodox_OxRed_cen"/>
</dbReference>
<keyword evidence="4 12" id="KW-0479">Metal-binding</keyword>
<comment type="similarity">
    <text evidence="1 9">Belongs to the pyruvate:ferredoxin/flavodoxin oxidoreductase family.</text>
</comment>
<dbReference type="PANTHER" id="PTHR32154">
    <property type="entry name" value="PYRUVATE-FLAVODOXIN OXIDOREDUCTASE-RELATED"/>
    <property type="match status" value="1"/>
</dbReference>
<dbReference type="GO" id="GO:0005506">
    <property type="term" value="F:iron ion binding"/>
    <property type="evidence" value="ECO:0007669"/>
    <property type="project" value="InterPro"/>
</dbReference>
<dbReference type="Gene3D" id="3.40.50.920">
    <property type="match status" value="1"/>
</dbReference>
<proteinExistence type="inferred from homology"/>
<feature type="binding site" evidence="10">
    <location>
        <begin position="1002"/>
        <end position="1007"/>
    </location>
    <ligand>
        <name>thiamine diphosphate</name>
        <dbReference type="ChEBI" id="CHEBI:58937"/>
    </ligand>
</feature>
<dbReference type="Gene3D" id="3.40.50.970">
    <property type="match status" value="2"/>
</dbReference>
<gene>
    <name evidence="14" type="primary">nifJ</name>
    <name evidence="14" type="ORF">C9J27_23470</name>
</gene>
<dbReference type="SMART" id="SM00890">
    <property type="entry name" value="EKR"/>
    <property type="match status" value="1"/>
</dbReference>
<feature type="binding site" evidence="10">
    <location>
        <position position="848"/>
    </location>
    <ligand>
        <name>thiamine diphosphate</name>
        <dbReference type="ChEBI" id="CHEBI:58937"/>
    </ligand>
</feature>
<dbReference type="RefSeq" id="WP_107290116.1">
    <property type="nucleotide sequence ID" value="NZ_PYNF01000040.1"/>
</dbReference>
<evidence type="ECO:0000256" key="7">
    <source>
        <dbReference type="ARBA" id="ARBA00023004"/>
    </source>
</evidence>
<dbReference type="Pfam" id="PF01558">
    <property type="entry name" value="POR"/>
    <property type="match status" value="1"/>
</dbReference>
<evidence type="ECO:0000313" key="15">
    <source>
        <dbReference type="Proteomes" id="UP000241426"/>
    </source>
</evidence>
<feature type="binding site" evidence="10">
    <location>
        <position position="60"/>
    </location>
    <ligand>
        <name>thiamine diphosphate</name>
        <dbReference type="ChEBI" id="CHEBI:58937"/>
    </ligand>
</feature>
<dbReference type="EC" id="1.2.7.-" evidence="9"/>
<feature type="binding site" evidence="12">
    <location>
        <position position="746"/>
    </location>
    <ligand>
        <name>[4Fe-4S] cluster</name>
        <dbReference type="ChEBI" id="CHEBI:49883"/>
        <label>2</label>
    </ligand>
</feature>
<dbReference type="Pfam" id="PF12838">
    <property type="entry name" value="Fer4_7"/>
    <property type="match status" value="1"/>
</dbReference>
<evidence type="ECO:0000256" key="10">
    <source>
        <dbReference type="PIRSR" id="PIRSR000159-1"/>
    </source>
</evidence>
<keyword evidence="6 9" id="KW-0560">Oxidoreductase</keyword>
<feature type="site" description="Important for catalytic activity" evidence="11">
    <location>
        <position position="110"/>
    </location>
</feature>
<dbReference type="SUPFAM" id="SSF52518">
    <property type="entry name" value="Thiamin diphosphate-binding fold (THDP-binding)"/>
    <property type="match status" value="2"/>
</dbReference>
<sequence length="1178" mass="129855">MKILDGNGAAATIAYKTNEVIGIYPITPSSSMAEACDQWASQDMPNAWGDVPRIMEMQSEGGAIATVHGALMAGSLATSFTSSQGLLLMIPSLYKLAGELTPFVLHVAARTIATHSLSIFGDHSDVMSIRQTGCALFCASSVQQAHDFALISQATTLKSRLPFVHFFDGFRTSHELNKITEISDDVIREMIPMDLMEAHRDRALTPDRPMLRGTTSNPDTFFQAREASNPWYDQAADHVVDTMAQFAELTGRQYKPFEYHGHPDAERVIIAMGSSIGTIKEVVDRECSLGQKVGVLAVHLYRPFSAKHFLEVLPVTAERIAVLDRTKEPGALGEPLFLDIMATLTEAFQLGQRATLPRVIGGRYGLSSKEFAPNSVAAVFEELTQPLLAMRSRFTVGINDDVTHLSLPLLSNYPLLHTLGYNCIMYGLGSDGSVSAAKSTLKLLGDHTDEYVQGYFVYDSKKAGSMTVSHLRSRPYPIDSTYLIAYADFVSCSQWSFLTKQNMLDKLKHDGIFLLNSPYDADHVWDHLPFEVQTEILARNARLYVINATDIAHSTGMGQRINTVMQMAMLWLTEQLPQSGLLALLSDTIAKTYCSKGENIIQANIRALEQTLERLQKVETTQAVANGEMSPPPVSMEAPDFVKAVTGVMLAGKGDELPVSAFPPDGTWPTGTSQWEKRNIANELPEWKADLCTQCNYCVAACPHSAIRVKVVDPVVLEGSELESIPFKGRERKGQSYVLQVSPDDCTGCNLCAVVCPAKSRTEEGVKSLNMVPKVEPVDDKRSLFEEFLGLPEVQRKEMERIDIRNIQYVQPLFEYSGACSGCGETPYIKLLSQLFGDRLLIANATGCSSIYGGNLPTTPYTKDANGRGPAWANSLFEDNAEFGLGYRLSVNHHRERAKRLLSEQGEAILGAEARDALLATPEKSYPEFYHHIDQQRQTIEQLKTQLAGQATAESFLNSVDYLVDKSVWIIGGDGWAYDIGFGGLDQVLSTGENINILVLDTQCYSNTGGQHSKASPTGSTTKFAVNGKSHKRKNLAAQMMMYDHVYVAQVSMGAQMNQTVKAFQEAEAWNGPSLIIAYSPCEEHGYDLANAFDHQKLTTEGGLWPLYRHQPSEDGKGKFNLDSKAPKADALKQILSSERRYKKVMENDGADFLADIEQAVDAEFGYWTTVSEHNKQK</sequence>
<dbReference type="InterPro" id="IPR037112">
    <property type="entry name" value="Pyrv-flavodox_OxR_EKR_sf"/>
</dbReference>
<dbReference type="PROSITE" id="PS51379">
    <property type="entry name" value="4FE4S_FER_2"/>
    <property type="match status" value="2"/>
</dbReference>
<dbReference type="AlphaFoldDB" id="A0A2T3KBB4"/>
<dbReference type="InterPro" id="IPR029061">
    <property type="entry name" value="THDP-binding"/>
</dbReference>
<feature type="binding site" evidence="12">
    <location>
        <position position="749"/>
    </location>
    <ligand>
        <name>[4Fe-4S] cluster</name>
        <dbReference type="ChEBI" id="CHEBI:49883"/>
        <label>2</label>
    </ligand>
</feature>
<feature type="binding site" evidence="12">
    <location>
        <position position="820"/>
    </location>
    <ligand>
        <name>[4Fe-4S] cluster</name>
        <dbReference type="ChEBI" id="CHEBI:49883"/>
        <label>3</label>
    </ligand>
</feature>
<feature type="binding site" evidence="12">
    <location>
        <position position="702"/>
    </location>
    <ligand>
        <name>[4Fe-4S] cluster</name>
        <dbReference type="ChEBI" id="CHEBI:49883"/>
        <label>2</label>
    </ligand>
</feature>
<comment type="function">
    <text evidence="9">Oxidoreductase required for the transfer of electrons from pyruvate to flavodoxin.</text>
</comment>
<dbReference type="Gene3D" id="3.30.70.20">
    <property type="match status" value="1"/>
</dbReference>
<dbReference type="Proteomes" id="UP000241426">
    <property type="component" value="Unassembled WGS sequence"/>
</dbReference>
<feature type="binding site" evidence="12">
    <location>
        <position position="848"/>
    </location>
    <ligand>
        <name>[4Fe-4S] cluster</name>
        <dbReference type="ChEBI" id="CHEBI:49883"/>
        <label>3</label>
    </ligand>
</feature>
<dbReference type="InterPro" id="IPR002880">
    <property type="entry name" value="Pyrv_Fd/Flavodoxin_OxRdtase_N"/>
</dbReference>
<dbReference type="GO" id="GO:0030976">
    <property type="term" value="F:thiamine pyrophosphate binding"/>
    <property type="evidence" value="ECO:0007669"/>
    <property type="project" value="InterPro"/>
</dbReference>
<keyword evidence="7 12" id="KW-0408">Iron</keyword>
<dbReference type="Pfam" id="PF02775">
    <property type="entry name" value="TPP_enzyme_C"/>
    <property type="match status" value="1"/>
</dbReference>
<dbReference type="CDD" id="cd07034">
    <property type="entry name" value="TPP_PYR_PFOR_IOR-alpha_like"/>
    <property type="match status" value="1"/>
</dbReference>
<dbReference type="InterPro" id="IPR050722">
    <property type="entry name" value="Pyruvate:ferred/Flavod_OxRd"/>
</dbReference>
<dbReference type="GO" id="GO:0044281">
    <property type="term" value="P:small molecule metabolic process"/>
    <property type="evidence" value="ECO:0007669"/>
    <property type="project" value="UniProtKB-ARBA"/>
</dbReference>
<keyword evidence="3 12" id="KW-0004">4Fe-4S</keyword>
<feature type="binding site" evidence="12">
    <location>
        <position position="823"/>
    </location>
    <ligand>
        <name>[4Fe-4S] cluster</name>
        <dbReference type="ChEBI" id="CHEBI:49883"/>
        <label>3</label>
    </ligand>
</feature>
<keyword evidence="2 9" id="KW-0813">Transport</keyword>
<evidence type="ECO:0000256" key="11">
    <source>
        <dbReference type="PIRSR" id="PIRSR000159-2"/>
    </source>
</evidence>
<feature type="binding site" evidence="10">
    <location>
        <position position="27"/>
    </location>
    <ligand>
        <name>pyruvate</name>
        <dbReference type="ChEBI" id="CHEBI:15361"/>
    </ligand>
</feature>
<feature type="binding site" evidence="12">
    <location>
        <position position="692"/>
    </location>
    <ligand>
        <name>[4Fe-4S] cluster</name>
        <dbReference type="ChEBI" id="CHEBI:49883"/>
        <label>1</label>
    </ligand>
</feature>
<evidence type="ECO:0000256" key="2">
    <source>
        <dbReference type="ARBA" id="ARBA00022448"/>
    </source>
</evidence>
<dbReference type="InterPro" id="IPR019456">
    <property type="entry name" value="Pyrv-flavodox_OxRtase_EKR"/>
</dbReference>
<dbReference type="FunFam" id="3.40.50.970:FF:000012">
    <property type="entry name" value="Pyruvate:ferredoxin (Flavodoxin) oxidoreductase"/>
    <property type="match status" value="1"/>
</dbReference>
<dbReference type="Pfam" id="PF10371">
    <property type="entry name" value="EKR"/>
    <property type="match status" value="1"/>
</dbReference>
<dbReference type="InterPro" id="IPR011766">
    <property type="entry name" value="TPP_enzyme_TPP-bd"/>
</dbReference>
<keyword evidence="8 12" id="KW-0411">Iron-sulfur</keyword>
<evidence type="ECO:0000256" key="12">
    <source>
        <dbReference type="PIRSR" id="PIRSR000159-50"/>
    </source>
</evidence>
<feature type="site" description="Important for catalytic activity" evidence="11">
    <location>
        <position position="60"/>
    </location>
</feature>
<dbReference type="InterPro" id="IPR019752">
    <property type="entry name" value="Pyrv/ketoisovalerate_OxRed_cat"/>
</dbReference>
<dbReference type="Gene3D" id="4.10.780.10">
    <property type="entry name" value="Pyruvate-flavodoxin oxidoreductase, EKR domain"/>
    <property type="match status" value="1"/>
</dbReference>
<feature type="binding site" evidence="10">
    <location>
        <position position="110"/>
    </location>
    <ligand>
        <name>pyruvate</name>
        <dbReference type="ChEBI" id="CHEBI:15361"/>
    </ligand>
</feature>
<feature type="site" description="Important for catalytic activity" evidence="11">
    <location>
        <position position="27"/>
    </location>
</feature>
<dbReference type="GO" id="GO:0006979">
    <property type="term" value="P:response to oxidative stress"/>
    <property type="evidence" value="ECO:0007669"/>
    <property type="project" value="TreeGrafter"/>
</dbReference>
<dbReference type="NCBIfam" id="TIGR02176">
    <property type="entry name" value="pyruv_ox_red"/>
    <property type="match status" value="1"/>
</dbReference>
<feature type="site" description="Important for catalytic activity" evidence="11">
    <location>
        <position position="1007"/>
    </location>
</feature>
<reference evidence="14 15" key="1">
    <citation type="submission" date="2018-01" db="EMBL/GenBank/DDBJ databases">
        <title>Whole genome sequencing of Histamine producing bacteria.</title>
        <authorList>
            <person name="Butler K."/>
        </authorList>
    </citation>
    <scope>NUCLEOTIDE SEQUENCE [LARGE SCALE GENOMIC DNA]</scope>
    <source>
        <strain evidence="14 15">FS-7.2</strain>
    </source>
</reference>
<feature type="binding site" evidence="12">
    <location>
        <position position="1082"/>
    </location>
    <ligand>
        <name>[4Fe-4S] cluster</name>
        <dbReference type="ChEBI" id="CHEBI:49883"/>
        <label>3</label>
    </ligand>
</feature>
<dbReference type="GO" id="GO:0016903">
    <property type="term" value="F:oxidoreductase activity, acting on the aldehyde or oxo group of donors"/>
    <property type="evidence" value="ECO:0007669"/>
    <property type="project" value="InterPro"/>
</dbReference>
<evidence type="ECO:0000256" key="4">
    <source>
        <dbReference type="ARBA" id="ARBA00022723"/>
    </source>
</evidence>
<dbReference type="Pfam" id="PF17147">
    <property type="entry name" value="PFOR_II"/>
    <property type="match status" value="1"/>
</dbReference>
<protein>
    <recommendedName>
        <fullName evidence="9">Pyruvate-flavodoxin oxidoreductase</fullName>
        <ecNumber evidence="9">1.2.7.-</ecNumber>
    </recommendedName>
</protein>
<dbReference type="PROSITE" id="PS00198">
    <property type="entry name" value="4FE4S_FER_1"/>
    <property type="match status" value="1"/>
</dbReference>
<comment type="cofactor">
    <cofactor evidence="12">
        <name>[4Fe-4S] cluster</name>
        <dbReference type="ChEBI" id="CHEBI:49883"/>
    </cofactor>
    <text evidence="12">Binds 3 [4Fe-4S] clusters per subunit.</text>
</comment>
<dbReference type="PIRSF" id="PIRSF000159">
    <property type="entry name" value="NifJ"/>
    <property type="match status" value="1"/>
</dbReference>
<dbReference type="PANTHER" id="PTHR32154:SF0">
    <property type="entry name" value="PYRUVATE-FLAVODOXIN OXIDOREDUCTASE-RELATED"/>
    <property type="match status" value="1"/>
</dbReference>
<keyword evidence="14" id="KW-0670">Pyruvate</keyword>
<organism evidence="14 15">
    <name type="scientific">Photobacterium kishitanii</name>
    <dbReference type="NCBI Taxonomy" id="318456"/>
    <lineage>
        <taxon>Bacteria</taxon>
        <taxon>Pseudomonadati</taxon>
        <taxon>Pseudomonadota</taxon>
        <taxon>Gammaproteobacteria</taxon>
        <taxon>Vibrionales</taxon>
        <taxon>Vibrionaceae</taxon>
        <taxon>Photobacterium</taxon>
    </lineage>
</organism>
<dbReference type="FunFam" id="3.40.50.970:FF:000047">
    <property type="entry name" value="Probable pyruvate-flavodoxin oxidoreductase"/>
    <property type="match status" value="1"/>
</dbReference>
<dbReference type="InterPro" id="IPR011895">
    <property type="entry name" value="Pyrv_flavodox_OxRed"/>
</dbReference>
<dbReference type="Pfam" id="PF01855">
    <property type="entry name" value="POR_N"/>
    <property type="match status" value="1"/>
</dbReference>
<dbReference type="GO" id="GO:0051539">
    <property type="term" value="F:4 iron, 4 sulfur cluster binding"/>
    <property type="evidence" value="ECO:0007669"/>
    <property type="project" value="UniProtKB-KW"/>
</dbReference>
<feature type="binding site" evidence="12">
    <location>
        <position position="698"/>
    </location>
    <ligand>
        <name>[4Fe-4S] cluster</name>
        <dbReference type="ChEBI" id="CHEBI:49883"/>
        <label>1</label>
    </ligand>
</feature>
<dbReference type="EMBL" id="PYNF01000040">
    <property type="protein sequence ID" value="PSU90861.1"/>
    <property type="molecule type" value="Genomic_DNA"/>
</dbReference>
<evidence type="ECO:0000256" key="6">
    <source>
        <dbReference type="ARBA" id="ARBA00023002"/>
    </source>
</evidence>
<comment type="caution">
    <text evidence="14">The sequence shown here is derived from an EMBL/GenBank/DDBJ whole genome shotgun (WGS) entry which is preliminary data.</text>
</comment>
<evidence type="ECO:0000256" key="3">
    <source>
        <dbReference type="ARBA" id="ARBA00022485"/>
    </source>
</evidence>
<name>A0A2T3KBB4_9GAMM</name>
<dbReference type="Gene3D" id="3.40.920.10">
    <property type="entry name" value="Pyruvate-ferredoxin oxidoreductase, PFOR, domain III"/>
    <property type="match status" value="1"/>
</dbReference>
<evidence type="ECO:0000256" key="5">
    <source>
        <dbReference type="ARBA" id="ARBA00022982"/>
    </source>
</evidence>
<keyword evidence="5 9" id="KW-0249">Electron transport</keyword>
<dbReference type="InterPro" id="IPR017900">
    <property type="entry name" value="4Fe4S_Fe_S_CS"/>
</dbReference>
<accession>A0A2T3KBB4</accession>
<dbReference type="GO" id="GO:0022900">
    <property type="term" value="P:electron transport chain"/>
    <property type="evidence" value="ECO:0007669"/>
    <property type="project" value="InterPro"/>
</dbReference>